<protein>
    <recommendedName>
        <fullName evidence="5">Succinate--CoA ligase [ADP-forming] subunit alpha</fullName>
        <ecNumber evidence="5">6.2.1.5</ecNumber>
    </recommendedName>
    <alternativeName>
        <fullName evidence="5">Succinyl-CoA synthetase subunit alpha</fullName>
        <shortName evidence="5">SCS-alpha</shortName>
    </alternativeName>
</protein>
<dbReference type="GO" id="GO:0004775">
    <property type="term" value="F:succinate-CoA ligase (ADP-forming) activity"/>
    <property type="evidence" value="ECO:0007669"/>
    <property type="project" value="UniProtKB-UniRule"/>
</dbReference>
<comment type="pathway">
    <text evidence="5 8">Carbohydrate metabolism; tricarboxylic acid cycle; succinate from succinyl-CoA (ligase route): step 1/1.</text>
</comment>
<dbReference type="GO" id="GO:0000166">
    <property type="term" value="F:nucleotide binding"/>
    <property type="evidence" value="ECO:0007669"/>
    <property type="project" value="UniProtKB-KW"/>
</dbReference>
<evidence type="ECO:0000256" key="3">
    <source>
        <dbReference type="ARBA" id="ARBA00022598"/>
    </source>
</evidence>
<name>A0A8J7W4F8_9EURY</name>
<comment type="subunit">
    <text evidence="5 8">Heterotetramer of two alpha and two beta subunits.</text>
</comment>
<reference evidence="10" key="1">
    <citation type="submission" date="2014-12" db="EMBL/GenBank/DDBJ databases">
        <authorList>
            <person name="Huang H.-H."/>
            <person name="Chen S.-C."/>
            <person name="Lai M.-C."/>
        </authorList>
    </citation>
    <scope>NUCLEOTIDE SEQUENCE</scope>
    <source>
        <strain evidence="10">K1F9705b</strain>
    </source>
</reference>
<dbReference type="EC" id="6.2.1.5" evidence="5"/>
<evidence type="ECO:0000313" key="10">
    <source>
        <dbReference type="EMBL" id="MBR1368074.1"/>
    </source>
</evidence>
<keyword evidence="2 5" id="KW-0816">Tricarboxylic acid cycle</keyword>
<feature type="binding site" evidence="5">
    <location>
        <begin position="16"/>
        <end position="19"/>
    </location>
    <ligand>
        <name>CoA</name>
        <dbReference type="ChEBI" id="CHEBI:57287"/>
    </ligand>
</feature>
<evidence type="ECO:0000259" key="9">
    <source>
        <dbReference type="SMART" id="SM00881"/>
    </source>
</evidence>
<evidence type="ECO:0000256" key="1">
    <source>
        <dbReference type="ARBA" id="ARBA00001619"/>
    </source>
</evidence>
<feature type="binding site" evidence="5">
    <location>
        <begin position="100"/>
        <end position="102"/>
    </location>
    <ligand>
        <name>CoA</name>
        <dbReference type="ChEBI" id="CHEBI:57287"/>
    </ligand>
</feature>
<dbReference type="PANTHER" id="PTHR11117">
    <property type="entry name" value="SUCCINYL-COA LIGASE SUBUNIT ALPHA"/>
    <property type="match status" value="1"/>
</dbReference>
<dbReference type="RefSeq" id="WP_211529672.1">
    <property type="nucleotide sequence ID" value="NZ_JWHL01000001.1"/>
</dbReference>
<dbReference type="NCBIfam" id="TIGR01019">
    <property type="entry name" value="sucCoAalpha"/>
    <property type="match status" value="1"/>
</dbReference>
<comment type="function">
    <text evidence="5 8">Succinyl-CoA synthetase functions in the citric acid cycle (TCA), coupling the hydrolysis of succinyl-CoA to the synthesis of either ATP or GTP and thus represents the only step of substrate-level phosphorylation in the TCA. The alpha subunit of the enzyme binds the substrates coenzyme A and phosphate, while succinate binding and nucleotide specificity is provided by the beta subunit.</text>
</comment>
<dbReference type="PRINTS" id="PR01798">
    <property type="entry name" value="SCOASYNTHASE"/>
</dbReference>
<sequence>MIYGDKHTRVLVQGATGNQGAFHIDLMNQYARKVGGEGIVAGVTPGKGGREVHGVPVYDTVREAVALHDTTASVIFVPAGAAADSIMEAADAGIGTIVAITEHIPVHDVMRAVAYARSCGSAVIGPNCPGLLSPEECKLGIMPAPLFKRGPVGVISRSGTLTYEVVDELSRAGIGQSTVVGIGGDPIIGETFVDCIERFSADPETKAAILIGEVGGALEIEGAEAALSLGLPLVAYIAGVSAPKEKRMGHAGAIIEGGEGDAESKIRRLEAMGITVARRPSELPECISDLL</sequence>
<dbReference type="SUPFAM" id="SSF52210">
    <property type="entry name" value="Succinyl-CoA synthetase domains"/>
    <property type="match status" value="1"/>
</dbReference>
<comment type="catalytic activity">
    <reaction evidence="5 8">
        <text>succinate + ATP + CoA = succinyl-CoA + ADP + phosphate</text>
        <dbReference type="Rhea" id="RHEA:17661"/>
        <dbReference type="ChEBI" id="CHEBI:30031"/>
        <dbReference type="ChEBI" id="CHEBI:30616"/>
        <dbReference type="ChEBI" id="CHEBI:43474"/>
        <dbReference type="ChEBI" id="CHEBI:57287"/>
        <dbReference type="ChEBI" id="CHEBI:57292"/>
        <dbReference type="ChEBI" id="CHEBI:456216"/>
        <dbReference type="EC" id="6.2.1.5"/>
    </reaction>
</comment>
<dbReference type="Pfam" id="PF00549">
    <property type="entry name" value="Ligase_CoA"/>
    <property type="match status" value="1"/>
</dbReference>
<dbReference type="PROSITE" id="PS01216">
    <property type="entry name" value="SUCCINYL_COA_LIG_1"/>
    <property type="match status" value="1"/>
</dbReference>
<feature type="binding site" evidence="5">
    <location>
        <position position="47"/>
    </location>
    <ligand>
        <name>CoA</name>
        <dbReference type="ChEBI" id="CHEBI:57287"/>
    </ligand>
</feature>
<evidence type="ECO:0000256" key="2">
    <source>
        <dbReference type="ARBA" id="ARBA00022532"/>
    </source>
</evidence>
<keyword evidence="3 5" id="KW-0436">Ligase</keyword>
<comment type="catalytic activity">
    <reaction evidence="5">
        <text>GTP + succinate + CoA = succinyl-CoA + GDP + phosphate</text>
        <dbReference type="Rhea" id="RHEA:22120"/>
        <dbReference type="ChEBI" id="CHEBI:30031"/>
        <dbReference type="ChEBI" id="CHEBI:37565"/>
        <dbReference type="ChEBI" id="CHEBI:43474"/>
        <dbReference type="ChEBI" id="CHEBI:57287"/>
        <dbReference type="ChEBI" id="CHEBI:57292"/>
        <dbReference type="ChEBI" id="CHEBI:58189"/>
    </reaction>
</comment>
<dbReference type="SMART" id="SM00881">
    <property type="entry name" value="CoA_binding"/>
    <property type="match status" value="1"/>
</dbReference>
<organism evidence="10 11">
    <name type="scientific">Methanocalculus chunghsingensis</name>
    <dbReference type="NCBI Taxonomy" id="156457"/>
    <lineage>
        <taxon>Archaea</taxon>
        <taxon>Methanobacteriati</taxon>
        <taxon>Methanobacteriota</taxon>
        <taxon>Stenosarchaea group</taxon>
        <taxon>Methanomicrobia</taxon>
        <taxon>Methanomicrobiales</taxon>
        <taxon>Methanocalculaceae</taxon>
        <taxon>Methanocalculus</taxon>
    </lineage>
</organism>
<dbReference type="SUPFAM" id="SSF51735">
    <property type="entry name" value="NAD(P)-binding Rossmann-fold domains"/>
    <property type="match status" value="1"/>
</dbReference>
<keyword evidence="11" id="KW-1185">Reference proteome</keyword>
<dbReference type="Proteomes" id="UP000730161">
    <property type="component" value="Unassembled WGS sequence"/>
</dbReference>
<feature type="domain" description="CoA-binding" evidence="9">
    <location>
        <begin position="3"/>
        <end position="104"/>
    </location>
</feature>
<dbReference type="PROSITE" id="PS00399">
    <property type="entry name" value="SUCCINYL_COA_LIG_2"/>
    <property type="match status" value="1"/>
</dbReference>
<dbReference type="GO" id="GO:0009361">
    <property type="term" value="C:succinate-CoA ligase complex (ADP-forming)"/>
    <property type="evidence" value="ECO:0007669"/>
    <property type="project" value="TreeGrafter"/>
</dbReference>
<feature type="binding site" evidence="5">
    <location>
        <position position="163"/>
    </location>
    <ligand>
        <name>substrate</name>
        <note>ligand shared with subunit beta</note>
    </ligand>
</feature>
<evidence type="ECO:0000256" key="7">
    <source>
        <dbReference type="RuleBase" id="RU000677"/>
    </source>
</evidence>
<dbReference type="Pfam" id="PF02629">
    <property type="entry name" value="CoA_binding"/>
    <property type="match status" value="1"/>
</dbReference>
<comment type="similarity">
    <text evidence="5 7">Belongs to the succinate/malate CoA ligase alpha subunit family.</text>
</comment>
<dbReference type="InterPro" id="IPR017440">
    <property type="entry name" value="Cit_synth/succinyl-CoA_lig_AS"/>
</dbReference>
<dbReference type="InterPro" id="IPR005811">
    <property type="entry name" value="SUCC_ACL_C"/>
</dbReference>
<comment type="catalytic activity">
    <reaction evidence="1">
        <text>acetate + ATP + CoA = acetyl-CoA + ADP + phosphate</text>
        <dbReference type="Rhea" id="RHEA:15081"/>
        <dbReference type="ChEBI" id="CHEBI:30089"/>
        <dbReference type="ChEBI" id="CHEBI:30616"/>
        <dbReference type="ChEBI" id="CHEBI:43474"/>
        <dbReference type="ChEBI" id="CHEBI:57287"/>
        <dbReference type="ChEBI" id="CHEBI:57288"/>
        <dbReference type="ChEBI" id="CHEBI:456216"/>
        <dbReference type="EC" id="6.2.1.13"/>
    </reaction>
</comment>
<keyword evidence="4 5" id="KW-0547">Nucleotide-binding</keyword>
<dbReference type="InterPro" id="IPR036291">
    <property type="entry name" value="NAD(P)-bd_dom_sf"/>
</dbReference>
<dbReference type="OrthoDB" id="55711at2157"/>
<dbReference type="InterPro" id="IPR016102">
    <property type="entry name" value="Succinyl-CoA_synth-like"/>
</dbReference>
<feature type="active site" description="Tele-phosphohistidine intermediate" evidence="5 6">
    <location>
        <position position="250"/>
    </location>
</feature>
<dbReference type="AlphaFoldDB" id="A0A8J7W4F8"/>
<dbReference type="HAMAP" id="MF_01988">
    <property type="entry name" value="Succ_CoA_alpha"/>
    <property type="match status" value="1"/>
</dbReference>
<dbReference type="FunFam" id="3.40.50.261:FF:000006">
    <property type="entry name" value="Succinate--CoA ligase [ADP-forming] subunit alpha"/>
    <property type="match status" value="1"/>
</dbReference>
<dbReference type="Gene3D" id="3.40.50.261">
    <property type="entry name" value="Succinyl-CoA synthetase domains"/>
    <property type="match status" value="1"/>
</dbReference>
<dbReference type="InterPro" id="IPR005810">
    <property type="entry name" value="CoA_lig_alpha"/>
</dbReference>
<dbReference type="GO" id="GO:0043758">
    <property type="term" value="F:acetate-CoA ligase (ADP-forming) activity"/>
    <property type="evidence" value="ECO:0007669"/>
    <property type="project" value="UniProtKB-EC"/>
</dbReference>
<dbReference type="EMBL" id="JWHL01000001">
    <property type="protein sequence ID" value="MBR1368074.1"/>
    <property type="molecule type" value="Genomic_DNA"/>
</dbReference>
<proteinExistence type="inferred from homology"/>
<evidence type="ECO:0000313" key="11">
    <source>
        <dbReference type="Proteomes" id="UP000730161"/>
    </source>
</evidence>
<evidence type="ECO:0000256" key="5">
    <source>
        <dbReference type="HAMAP-Rule" id="MF_01988"/>
    </source>
</evidence>
<evidence type="ECO:0000256" key="8">
    <source>
        <dbReference type="RuleBase" id="RU000699"/>
    </source>
</evidence>
<accession>A0A8J7W4F8</accession>
<dbReference type="Gene3D" id="3.40.50.720">
    <property type="entry name" value="NAD(P)-binding Rossmann-like Domain"/>
    <property type="match status" value="1"/>
</dbReference>
<dbReference type="NCBIfam" id="NF004230">
    <property type="entry name" value="PRK05678.1"/>
    <property type="match status" value="1"/>
</dbReference>
<dbReference type="InterPro" id="IPR033847">
    <property type="entry name" value="Citrt_syn/SCS-alpha_CS"/>
</dbReference>
<dbReference type="InterPro" id="IPR003781">
    <property type="entry name" value="CoA-bd"/>
</dbReference>
<evidence type="ECO:0000256" key="4">
    <source>
        <dbReference type="ARBA" id="ARBA00022741"/>
    </source>
</evidence>
<gene>
    <name evidence="5" type="primary">sucD</name>
    <name evidence="10" type="ORF">RJ53_00625</name>
</gene>
<dbReference type="GO" id="GO:0006099">
    <property type="term" value="P:tricarboxylic acid cycle"/>
    <property type="evidence" value="ECO:0007669"/>
    <property type="project" value="UniProtKB-UniRule"/>
</dbReference>
<evidence type="ECO:0000256" key="6">
    <source>
        <dbReference type="PIRSR" id="PIRSR001553-1"/>
    </source>
</evidence>
<dbReference type="FunFam" id="3.40.50.720:FF:000277">
    <property type="entry name" value="Succinate--CoA ligase [ADP-forming] subunit alpha"/>
    <property type="match status" value="1"/>
</dbReference>
<comment type="caution">
    <text evidence="10">The sequence shown here is derived from an EMBL/GenBank/DDBJ whole genome shotgun (WGS) entry which is preliminary data.</text>
</comment>
<dbReference type="PANTHER" id="PTHR11117:SF2">
    <property type="entry name" value="SUCCINATE--COA LIGASE [ADP_GDP-FORMING] SUBUNIT ALPHA, MITOCHONDRIAL"/>
    <property type="match status" value="1"/>
</dbReference>
<dbReference type="PIRSF" id="PIRSF001553">
    <property type="entry name" value="SucCS_alpha"/>
    <property type="match status" value="1"/>
</dbReference>
<dbReference type="UniPathway" id="UPA00223">
    <property type="reaction ID" value="UER00999"/>
</dbReference>
<dbReference type="GO" id="GO:0004776">
    <property type="term" value="F:succinate-CoA ligase (GDP-forming) activity"/>
    <property type="evidence" value="ECO:0007669"/>
    <property type="project" value="TreeGrafter"/>
</dbReference>